<proteinExistence type="inferred from homology"/>
<organism evidence="11 12">
    <name type="scientific">Paenibacillus eucommiae</name>
    <dbReference type="NCBI Taxonomy" id="1355755"/>
    <lineage>
        <taxon>Bacteria</taxon>
        <taxon>Bacillati</taxon>
        <taxon>Bacillota</taxon>
        <taxon>Bacilli</taxon>
        <taxon>Bacillales</taxon>
        <taxon>Paenibacillaceae</taxon>
        <taxon>Paenibacillus</taxon>
    </lineage>
</organism>
<keyword evidence="4 8" id="KW-1003">Cell membrane</keyword>
<dbReference type="PIRSF" id="PIRSF005091">
    <property type="entry name" value="Mmb_sulf_HI1246"/>
    <property type="match status" value="1"/>
</dbReference>
<dbReference type="InterPro" id="IPR017850">
    <property type="entry name" value="Alkaline_phosphatase_core_sf"/>
</dbReference>
<evidence type="ECO:0000259" key="10">
    <source>
        <dbReference type="Pfam" id="PF00884"/>
    </source>
</evidence>
<accession>A0ABS4IS92</accession>
<dbReference type="EMBL" id="JAGGLB010000005">
    <property type="protein sequence ID" value="MBP1990438.1"/>
    <property type="molecule type" value="Genomic_DNA"/>
</dbReference>
<keyword evidence="6 9" id="KW-1133">Transmembrane helix</keyword>
<evidence type="ECO:0000256" key="5">
    <source>
        <dbReference type="ARBA" id="ARBA00022692"/>
    </source>
</evidence>
<keyword evidence="12" id="KW-1185">Reference proteome</keyword>
<feature type="transmembrane region" description="Helical" evidence="9">
    <location>
        <begin position="12"/>
        <end position="31"/>
    </location>
</feature>
<dbReference type="RefSeq" id="WP_312894476.1">
    <property type="nucleotide sequence ID" value="NZ_JAGGLB010000005.1"/>
</dbReference>
<comment type="pathway">
    <text evidence="2">Cell wall biogenesis; lipoteichoic acid biosynthesis.</text>
</comment>
<evidence type="ECO:0000256" key="9">
    <source>
        <dbReference type="SAM" id="Phobius"/>
    </source>
</evidence>
<feature type="transmembrane region" description="Helical" evidence="9">
    <location>
        <begin position="65"/>
        <end position="85"/>
    </location>
</feature>
<comment type="caution">
    <text evidence="11">The sequence shown here is derived from an EMBL/GenBank/DDBJ whole genome shotgun (WGS) entry which is preliminary data.</text>
</comment>
<comment type="subcellular location">
    <subcellularLocation>
        <location evidence="1">Cell membrane</location>
        <topology evidence="1">Multi-pass membrane protein</topology>
    </subcellularLocation>
</comment>
<dbReference type="InterPro" id="IPR000917">
    <property type="entry name" value="Sulfatase_N"/>
</dbReference>
<protein>
    <submittedName>
        <fullName evidence="11">Phosphoglycerol transferase MdoB-like AlkP superfamily enzyme</fullName>
    </submittedName>
</protein>
<comment type="similarity">
    <text evidence="3 8">Belongs to the LTA synthase family.</text>
</comment>
<evidence type="ECO:0000256" key="3">
    <source>
        <dbReference type="ARBA" id="ARBA00009983"/>
    </source>
</evidence>
<evidence type="ECO:0000256" key="2">
    <source>
        <dbReference type="ARBA" id="ARBA00004936"/>
    </source>
</evidence>
<dbReference type="PANTHER" id="PTHR47371:SF3">
    <property type="entry name" value="PHOSPHOGLYCEROL TRANSFERASE I"/>
    <property type="match status" value="1"/>
</dbReference>
<reference evidence="11 12" key="1">
    <citation type="submission" date="2021-03" db="EMBL/GenBank/DDBJ databases">
        <title>Genomic Encyclopedia of Type Strains, Phase IV (KMG-IV): sequencing the most valuable type-strain genomes for metagenomic binning, comparative biology and taxonomic classification.</title>
        <authorList>
            <person name="Goeker M."/>
        </authorList>
    </citation>
    <scope>NUCLEOTIDE SEQUENCE [LARGE SCALE GENOMIC DNA]</scope>
    <source>
        <strain evidence="11 12">DSM 26048</strain>
    </source>
</reference>
<dbReference type="InterPro" id="IPR050448">
    <property type="entry name" value="OpgB/LTA_synthase_biosynth"/>
</dbReference>
<evidence type="ECO:0000256" key="8">
    <source>
        <dbReference type="PIRNR" id="PIRNR005091"/>
    </source>
</evidence>
<dbReference type="Proteomes" id="UP001519287">
    <property type="component" value="Unassembled WGS sequence"/>
</dbReference>
<dbReference type="CDD" id="cd16015">
    <property type="entry name" value="LTA_synthase"/>
    <property type="match status" value="1"/>
</dbReference>
<dbReference type="InterPro" id="IPR012160">
    <property type="entry name" value="LtaS-like"/>
</dbReference>
<gene>
    <name evidence="11" type="ORF">J2Z66_002044</name>
</gene>
<feature type="transmembrane region" description="Helical" evidence="9">
    <location>
        <begin position="117"/>
        <end position="135"/>
    </location>
</feature>
<evidence type="ECO:0000256" key="1">
    <source>
        <dbReference type="ARBA" id="ARBA00004651"/>
    </source>
</evidence>
<dbReference type="SUPFAM" id="SSF53649">
    <property type="entry name" value="Alkaline phosphatase-like"/>
    <property type="match status" value="1"/>
</dbReference>
<keyword evidence="5 9" id="KW-0812">Transmembrane</keyword>
<evidence type="ECO:0000256" key="6">
    <source>
        <dbReference type="ARBA" id="ARBA00022989"/>
    </source>
</evidence>
<feature type="domain" description="Sulfatase N-terminal" evidence="10">
    <location>
        <begin position="244"/>
        <end position="535"/>
    </location>
</feature>
<sequence>MIGPWKVLWRSPFMYTLLLLWAKLVVLRTFLFEEVAIDRLGTDLAAVLVIVGLIELFGPKFMKPAIYWGINLAASLIFLAATVYYSHFGAVVTYTALKNINQLGQISDSVKSLIEPINFVYFLDFALILLLKLIYRRPQLRILNSHSINKIVICLLLITAGAYSAWSIKAGANIANELKQAEELGFLSYQVSTIWASKQASSMAKISDIEQLKQTIKSFESQFPYQSLAKAAEAPQYFGSQQGKNVVIIQLEAFQNFPIGLRIEGQEVTPVINALMDESFYFPNIYQQIGQGNTSDAEFMSNTSIYPTGTVAMSTGYSDRDLPSLPKLLDKLNYVSSTFHVNTATFWDRDKMYPALGFTNYYDKKFFNNDNFNSFGASDEELYNVGIEVMKNLQQLGKPFYTQFVSVSSHHPFVIPEDRQQIKLPDSLQGNMLKDYLTSINYTDYALGKFIEQLKAEGLWENTMLVLYGDHFGLQLKDNEHEIVSEALGITYHPRLSRFNIPLLIRTPGQTSGQTVEQVGGQMDILPTVANLLGIQLDEEDFLPFGHDLLNIENNILGMRYYLPTGSFFNNDILFVPGKGFEDGTAYSIDTLQPVEDFSMYRSDYDYIMGWMDLSDKYVNLLPARLIPPALAGP</sequence>
<evidence type="ECO:0000256" key="7">
    <source>
        <dbReference type="ARBA" id="ARBA00023136"/>
    </source>
</evidence>
<dbReference type="Pfam" id="PF00884">
    <property type="entry name" value="Sulfatase"/>
    <property type="match status" value="1"/>
</dbReference>
<feature type="transmembrane region" description="Helical" evidence="9">
    <location>
        <begin position="37"/>
        <end position="58"/>
    </location>
</feature>
<evidence type="ECO:0000256" key="4">
    <source>
        <dbReference type="ARBA" id="ARBA00022475"/>
    </source>
</evidence>
<dbReference type="Gene3D" id="3.30.1120.170">
    <property type="match status" value="1"/>
</dbReference>
<evidence type="ECO:0000313" key="11">
    <source>
        <dbReference type="EMBL" id="MBP1990438.1"/>
    </source>
</evidence>
<dbReference type="PANTHER" id="PTHR47371">
    <property type="entry name" value="LIPOTEICHOIC ACID SYNTHASE"/>
    <property type="match status" value="1"/>
</dbReference>
<evidence type="ECO:0000313" key="12">
    <source>
        <dbReference type="Proteomes" id="UP001519287"/>
    </source>
</evidence>
<name>A0ABS4IS92_9BACL</name>
<keyword evidence="7 8" id="KW-0472">Membrane</keyword>
<feature type="transmembrane region" description="Helical" evidence="9">
    <location>
        <begin position="147"/>
        <end position="166"/>
    </location>
</feature>
<dbReference type="Gene3D" id="3.40.720.10">
    <property type="entry name" value="Alkaline Phosphatase, subunit A"/>
    <property type="match status" value="1"/>
</dbReference>